<dbReference type="EC" id="6.3.4.15" evidence="4"/>
<feature type="DNA-binding region" description="H-T-H motif" evidence="4">
    <location>
        <begin position="23"/>
        <end position="42"/>
    </location>
</feature>
<keyword evidence="4" id="KW-0678">Repressor</keyword>
<name>A0A6I4VLS2_9BACL</name>
<dbReference type="GO" id="GO:0006355">
    <property type="term" value="P:regulation of DNA-templated transcription"/>
    <property type="evidence" value="ECO:0007669"/>
    <property type="project" value="UniProtKB-UniRule"/>
</dbReference>
<dbReference type="GO" id="GO:0016740">
    <property type="term" value="F:transferase activity"/>
    <property type="evidence" value="ECO:0007669"/>
    <property type="project" value="UniProtKB-ARBA"/>
</dbReference>
<evidence type="ECO:0000256" key="3">
    <source>
        <dbReference type="ARBA" id="ARBA00023267"/>
    </source>
</evidence>
<comment type="function">
    <text evidence="4">Acts both as a biotin--[acetyl-CoA-carboxylase] ligase and a repressor.</text>
</comment>
<gene>
    <name evidence="4" type="primary">birA</name>
    <name evidence="6" type="ORF">GSM42_02145</name>
</gene>
<dbReference type="PANTHER" id="PTHR12835">
    <property type="entry name" value="BIOTIN PROTEIN LIGASE"/>
    <property type="match status" value="1"/>
</dbReference>
<dbReference type="CDD" id="cd16442">
    <property type="entry name" value="BPL"/>
    <property type="match status" value="1"/>
</dbReference>
<dbReference type="EMBL" id="WUUL01000001">
    <property type="protein sequence ID" value="MXQ52569.1"/>
    <property type="molecule type" value="Genomic_DNA"/>
</dbReference>
<dbReference type="HAMAP" id="MF_00978">
    <property type="entry name" value="Bifunct_BirA"/>
    <property type="match status" value="1"/>
</dbReference>
<dbReference type="SUPFAM" id="SSF55681">
    <property type="entry name" value="Class II aaRS and biotin synthetases"/>
    <property type="match status" value="1"/>
</dbReference>
<comment type="similarity">
    <text evidence="4">Belongs to the biotin--protein ligase family.</text>
</comment>
<dbReference type="GO" id="GO:0005524">
    <property type="term" value="F:ATP binding"/>
    <property type="evidence" value="ECO:0007669"/>
    <property type="project" value="UniProtKB-UniRule"/>
</dbReference>
<dbReference type="NCBIfam" id="TIGR00121">
    <property type="entry name" value="birA_ligase"/>
    <property type="match status" value="1"/>
</dbReference>
<dbReference type="GO" id="GO:0004077">
    <property type="term" value="F:biotin--[biotin carboxyl-carrier protein] ligase activity"/>
    <property type="evidence" value="ECO:0007669"/>
    <property type="project" value="UniProtKB-UniRule"/>
</dbReference>
<dbReference type="GO" id="GO:0005737">
    <property type="term" value="C:cytoplasm"/>
    <property type="evidence" value="ECO:0007669"/>
    <property type="project" value="TreeGrafter"/>
</dbReference>
<keyword evidence="1 4" id="KW-0436">Ligase</keyword>
<dbReference type="Gene3D" id="3.30.930.10">
    <property type="entry name" value="Bira Bifunctional Protein, Domain 2"/>
    <property type="match status" value="1"/>
</dbReference>
<keyword evidence="4" id="KW-0547">Nucleotide-binding</keyword>
<keyword evidence="2 4" id="KW-0238">DNA-binding</keyword>
<dbReference type="InterPro" id="IPR013196">
    <property type="entry name" value="HTH_11"/>
</dbReference>
<keyword evidence="7" id="KW-1185">Reference proteome</keyword>
<dbReference type="CDD" id="cd00090">
    <property type="entry name" value="HTH_ARSR"/>
    <property type="match status" value="1"/>
</dbReference>
<dbReference type="InterPro" id="IPR036388">
    <property type="entry name" value="WH-like_DNA-bd_sf"/>
</dbReference>
<evidence type="ECO:0000313" key="7">
    <source>
        <dbReference type="Proteomes" id="UP000430692"/>
    </source>
</evidence>
<dbReference type="Pfam" id="PF03099">
    <property type="entry name" value="BPL_LplA_LipB"/>
    <property type="match status" value="1"/>
</dbReference>
<dbReference type="InterPro" id="IPR036390">
    <property type="entry name" value="WH_DNA-bd_sf"/>
</dbReference>
<organism evidence="6 7">
    <name type="scientific">Shimazuella alba</name>
    <dbReference type="NCBI Taxonomy" id="2690964"/>
    <lineage>
        <taxon>Bacteria</taxon>
        <taxon>Bacillati</taxon>
        <taxon>Bacillota</taxon>
        <taxon>Bacilli</taxon>
        <taxon>Bacillales</taxon>
        <taxon>Thermoactinomycetaceae</taxon>
        <taxon>Shimazuella</taxon>
    </lineage>
</organism>
<keyword evidence="4" id="KW-0805">Transcription regulation</keyword>
<dbReference type="InterPro" id="IPR045864">
    <property type="entry name" value="aa-tRNA-synth_II/BPL/LPL"/>
</dbReference>
<dbReference type="Proteomes" id="UP000430692">
    <property type="component" value="Unassembled WGS sequence"/>
</dbReference>
<keyword evidence="3 4" id="KW-0092">Biotin</keyword>
<dbReference type="Pfam" id="PF02237">
    <property type="entry name" value="BPL_C"/>
    <property type="match status" value="1"/>
</dbReference>
<accession>A0A6I4VLS2</accession>
<dbReference type="PANTHER" id="PTHR12835:SF5">
    <property type="entry name" value="BIOTIN--PROTEIN LIGASE"/>
    <property type="match status" value="1"/>
</dbReference>
<feature type="binding site" evidence="4">
    <location>
        <position position="189"/>
    </location>
    <ligand>
        <name>biotin</name>
        <dbReference type="ChEBI" id="CHEBI:57586"/>
    </ligand>
</feature>
<dbReference type="GO" id="GO:0009249">
    <property type="term" value="P:protein lipoylation"/>
    <property type="evidence" value="ECO:0007669"/>
    <property type="project" value="UniProtKB-ARBA"/>
</dbReference>
<feature type="domain" description="BPL/LPL catalytic" evidence="5">
    <location>
        <begin position="71"/>
        <end position="262"/>
    </location>
</feature>
<evidence type="ECO:0000256" key="1">
    <source>
        <dbReference type="ARBA" id="ARBA00022598"/>
    </source>
</evidence>
<dbReference type="InterPro" id="IPR004408">
    <property type="entry name" value="Biotin_CoA_COase_ligase"/>
</dbReference>
<dbReference type="InterPro" id="IPR030855">
    <property type="entry name" value="Bifunct_BirA"/>
</dbReference>
<evidence type="ECO:0000256" key="2">
    <source>
        <dbReference type="ARBA" id="ARBA00023125"/>
    </source>
</evidence>
<dbReference type="InterPro" id="IPR011991">
    <property type="entry name" value="ArsR-like_HTH"/>
</dbReference>
<proteinExistence type="inferred from homology"/>
<comment type="caution">
    <text evidence="6">The sequence shown here is derived from an EMBL/GenBank/DDBJ whole genome shotgun (WGS) entry which is preliminary data.</text>
</comment>
<dbReference type="InterPro" id="IPR003142">
    <property type="entry name" value="BPL_C"/>
</dbReference>
<comment type="caution">
    <text evidence="4">Lacks conserved residue(s) required for the propagation of feature annotation.</text>
</comment>
<keyword evidence="4" id="KW-0067">ATP-binding</keyword>
<reference evidence="6 7" key="1">
    <citation type="submission" date="2019-12" db="EMBL/GenBank/DDBJ databases">
        <title>Whole-genome analyses of novel actinobacteria.</title>
        <authorList>
            <person name="Sahin N."/>
            <person name="Saygin H."/>
        </authorList>
    </citation>
    <scope>NUCLEOTIDE SEQUENCE [LARGE SCALE GENOMIC DNA]</scope>
    <source>
        <strain evidence="6 7">KC615</strain>
    </source>
</reference>
<feature type="binding site" evidence="4">
    <location>
        <position position="118"/>
    </location>
    <ligand>
        <name>biotin</name>
        <dbReference type="ChEBI" id="CHEBI:57586"/>
    </ligand>
</feature>
<sequence>MGQVLRHEVLSVLLENSANFLSGEEISKRVGVSRAAIWKHIKELRNEGYEIEAKPRKGYRLIYRPDRVATEEIQNELSTKLFGQQIRYEPVAKSTQILAHQWARAGAPEGSLVIADEQQAGKGRLGRVWYSPPKTGIWMSLILRPPIPIQQASHLTLLASVGVSSAIINQTNLPIKIKWPNDLLLQGKKICGILTELRGDQDKIEYIVLGMGINVNQQSDHFPSELKEVATSLAVQGKQSYSRASLIAEVMKELEYYYLLYLEQGFEPIRNRWESLSDLIGKKITAKTPQAKVVGVAESLSSDGSLMVRSGKELITIYSADIDKE</sequence>
<dbReference type="GO" id="GO:0003677">
    <property type="term" value="F:DNA binding"/>
    <property type="evidence" value="ECO:0007669"/>
    <property type="project" value="UniProtKB-UniRule"/>
</dbReference>
<keyword evidence="4" id="KW-0804">Transcription</keyword>
<dbReference type="InterPro" id="IPR004143">
    <property type="entry name" value="BPL_LPL_catalytic"/>
</dbReference>
<dbReference type="Pfam" id="PF08279">
    <property type="entry name" value="HTH_11"/>
    <property type="match status" value="1"/>
</dbReference>
<evidence type="ECO:0000256" key="4">
    <source>
        <dbReference type="HAMAP-Rule" id="MF_00978"/>
    </source>
</evidence>
<protein>
    <recommendedName>
        <fullName evidence="4">Bifunctional ligase/repressor BirA</fullName>
    </recommendedName>
    <alternativeName>
        <fullName evidence="4">Biotin--[acetyl-CoA-carboxylase] ligase</fullName>
        <ecNumber evidence="4">6.3.4.15</ecNumber>
    </alternativeName>
    <alternativeName>
        <fullName evidence="4">Biotin--protein ligase</fullName>
    </alternativeName>
    <alternativeName>
        <fullName evidence="4">Biotin-[acetyl-CoA carboxylase] synthetase</fullName>
    </alternativeName>
</protein>
<evidence type="ECO:0000259" key="5">
    <source>
        <dbReference type="PROSITE" id="PS51733"/>
    </source>
</evidence>
<dbReference type="Gene3D" id="1.10.10.10">
    <property type="entry name" value="Winged helix-like DNA-binding domain superfamily/Winged helix DNA-binding domain"/>
    <property type="match status" value="1"/>
</dbReference>
<dbReference type="AlphaFoldDB" id="A0A6I4VLS2"/>
<comment type="catalytic activity">
    <reaction evidence="4">
        <text>biotin + L-lysyl-[protein] + ATP = N(6)-biotinyl-L-lysyl-[protein] + AMP + diphosphate + H(+)</text>
        <dbReference type="Rhea" id="RHEA:11756"/>
        <dbReference type="Rhea" id="RHEA-COMP:9752"/>
        <dbReference type="Rhea" id="RHEA-COMP:10505"/>
        <dbReference type="ChEBI" id="CHEBI:15378"/>
        <dbReference type="ChEBI" id="CHEBI:29969"/>
        <dbReference type="ChEBI" id="CHEBI:30616"/>
        <dbReference type="ChEBI" id="CHEBI:33019"/>
        <dbReference type="ChEBI" id="CHEBI:57586"/>
        <dbReference type="ChEBI" id="CHEBI:83144"/>
        <dbReference type="ChEBI" id="CHEBI:456215"/>
        <dbReference type="EC" id="6.3.4.15"/>
    </reaction>
</comment>
<dbReference type="RefSeq" id="WP_160799577.1">
    <property type="nucleotide sequence ID" value="NZ_WUUL01000001.1"/>
</dbReference>
<dbReference type="SUPFAM" id="SSF46785">
    <property type="entry name" value="Winged helix' DNA-binding domain"/>
    <property type="match status" value="1"/>
</dbReference>
<dbReference type="PROSITE" id="PS51733">
    <property type="entry name" value="BPL_LPL_CATALYTIC"/>
    <property type="match status" value="1"/>
</dbReference>
<evidence type="ECO:0000313" key="6">
    <source>
        <dbReference type="EMBL" id="MXQ52569.1"/>
    </source>
</evidence>